<keyword evidence="2" id="KW-0503">Monooxygenase</keyword>
<dbReference type="Proteomes" id="UP001597273">
    <property type="component" value="Unassembled WGS sequence"/>
</dbReference>
<feature type="domain" description="FAD-binding" evidence="1">
    <location>
        <begin position="2"/>
        <end position="321"/>
    </location>
</feature>
<evidence type="ECO:0000313" key="3">
    <source>
        <dbReference type="Proteomes" id="UP001597273"/>
    </source>
</evidence>
<dbReference type="InterPro" id="IPR002938">
    <property type="entry name" value="FAD-bd"/>
</dbReference>
<proteinExistence type="predicted"/>
<gene>
    <name evidence="2" type="ORF">ACFSDB_09785</name>
</gene>
<name>A0ABW4QIQ3_9BACL</name>
<keyword evidence="3" id="KW-1185">Reference proteome</keyword>
<accession>A0ABW4QIQ3</accession>
<dbReference type="Gene3D" id="3.30.9.10">
    <property type="entry name" value="D-Amino Acid Oxidase, subunit A, domain 2"/>
    <property type="match status" value="1"/>
</dbReference>
<protein>
    <submittedName>
        <fullName evidence="2">FAD-dependent monooxygenase</fullName>
    </submittedName>
</protein>
<dbReference type="InterPro" id="IPR036188">
    <property type="entry name" value="FAD/NAD-bd_sf"/>
</dbReference>
<sequence>MKILIVGAGIAGLTLADQLEREGYTVQIVEKAPGLRKEGYMMDFFGAGYDVAEKMGLLKELEKIHYPIEALNIKRTDGTTKYSLKYQSLRQLLNDRHFNFMRGDLERVLYERIKDRVPVTNSTTIESLQQDEEGILVKLSNDTKLNCDLLVGADGIHSKVRKLVFGAEENYVHSMGYQTVAFTFDKTSKYNKIDHTFDTITEPGRQVSIYPIRGNRIATFFLFSSKGSSLKHYSHQEGMKELKKNFGDMGWVVPGLLQESEKATDFYFDDVAQTEMPTWTKGRVALVGDACGCVSVVAGQGSSLAMAGAYTLARSLGESKNDIKKALSEYDSLMVPQVTKIQKSARQFASFFLPESKWKLMFRDITMRASVMPIIRNFLKFKSIRVPK</sequence>
<dbReference type="PANTHER" id="PTHR46865">
    <property type="entry name" value="OXIDOREDUCTASE-RELATED"/>
    <property type="match status" value="1"/>
</dbReference>
<dbReference type="SUPFAM" id="SSF51905">
    <property type="entry name" value="FAD/NAD(P)-binding domain"/>
    <property type="match status" value="1"/>
</dbReference>
<dbReference type="PRINTS" id="PR00420">
    <property type="entry name" value="RNGMNOXGNASE"/>
</dbReference>
<dbReference type="Gene3D" id="3.50.50.60">
    <property type="entry name" value="FAD/NAD(P)-binding domain"/>
    <property type="match status" value="1"/>
</dbReference>
<reference evidence="3" key="1">
    <citation type="journal article" date="2019" name="Int. J. Syst. Evol. Microbiol.">
        <title>The Global Catalogue of Microorganisms (GCM) 10K type strain sequencing project: providing services to taxonomists for standard genome sequencing and annotation.</title>
        <authorList>
            <consortium name="The Broad Institute Genomics Platform"/>
            <consortium name="The Broad Institute Genome Sequencing Center for Infectious Disease"/>
            <person name="Wu L."/>
            <person name="Ma J."/>
        </authorList>
    </citation>
    <scope>NUCLEOTIDE SEQUENCE [LARGE SCALE GENOMIC DNA]</scope>
    <source>
        <strain evidence="3">CGMCC 1.15475</strain>
    </source>
</reference>
<organism evidence="2 3">
    <name type="scientific">Planococcus chinensis</name>
    <dbReference type="NCBI Taxonomy" id="272917"/>
    <lineage>
        <taxon>Bacteria</taxon>
        <taxon>Bacillati</taxon>
        <taxon>Bacillota</taxon>
        <taxon>Bacilli</taxon>
        <taxon>Bacillales</taxon>
        <taxon>Caryophanaceae</taxon>
        <taxon>Planococcus</taxon>
    </lineage>
</organism>
<dbReference type="PANTHER" id="PTHR46865:SF8">
    <property type="entry name" value="POSSIBLE OXIDOREDUCTASE"/>
    <property type="match status" value="1"/>
</dbReference>
<dbReference type="RefSeq" id="WP_204892116.1">
    <property type="nucleotide sequence ID" value="NZ_JBHUFW010000005.1"/>
</dbReference>
<dbReference type="InterPro" id="IPR051704">
    <property type="entry name" value="FAD_aromatic-hydroxylase"/>
</dbReference>
<evidence type="ECO:0000259" key="1">
    <source>
        <dbReference type="Pfam" id="PF01494"/>
    </source>
</evidence>
<comment type="caution">
    <text evidence="2">The sequence shown here is derived from an EMBL/GenBank/DDBJ whole genome shotgun (WGS) entry which is preliminary data.</text>
</comment>
<evidence type="ECO:0000313" key="2">
    <source>
        <dbReference type="EMBL" id="MFD1863224.1"/>
    </source>
</evidence>
<dbReference type="GO" id="GO:0004497">
    <property type="term" value="F:monooxygenase activity"/>
    <property type="evidence" value="ECO:0007669"/>
    <property type="project" value="UniProtKB-KW"/>
</dbReference>
<dbReference type="Pfam" id="PF01494">
    <property type="entry name" value="FAD_binding_3"/>
    <property type="match status" value="1"/>
</dbReference>
<keyword evidence="2" id="KW-0560">Oxidoreductase</keyword>
<dbReference type="EMBL" id="JBHUFW010000005">
    <property type="protein sequence ID" value="MFD1863224.1"/>
    <property type="molecule type" value="Genomic_DNA"/>
</dbReference>